<protein>
    <submittedName>
        <fullName evidence="6">Type 1 glutamine amidotransferase domain-containing protein</fullName>
    </submittedName>
</protein>
<dbReference type="SUPFAM" id="SSF52317">
    <property type="entry name" value="Class I glutamine amidotransferase-like"/>
    <property type="match status" value="1"/>
</dbReference>
<evidence type="ECO:0000256" key="3">
    <source>
        <dbReference type="ARBA" id="ARBA00038493"/>
    </source>
</evidence>
<evidence type="ECO:0000256" key="1">
    <source>
        <dbReference type="ARBA" id="ARBA00023016"/>
    </source>
</evidence>
<keyword evidence="4" id="KW-0732">Signal</keyword>
<dbReference type="PANTHER" id="PTHR48094:SF11">
    <property type="entry name" value="GLUTATHIONE-INDEPENDENT GLYOXALASE HSP31-RELATED"/>
    <property type="match status" value="1"/>
</dbReference>
<organism evidence="6 7">
    <name type="scientific">Rheinheimera marina</name>
    <dbReference type="NCBI Taxonomy" id="1774958"/>
    <lineage>
        <taxon>Bacteria</taxon>
        <taxon>Pseudomonadati</taxon>
        <taxon>Pseudomonadota</taxon>
        <taxon>Gammaproteobacteria</taxon>
        <taxon>Chromatiales</taxon>
        <taxon>Chromatiaceae</taxon>
        <taxon>Rheinheimera</taxon>
    </lineage>
</organism>
<reference evidence="7" key="1">
    <citation type="journal article" date="2019" name="Int. J. Syst. Evol. Microbiol.">
        <title>The Global Catalogue of Microorganisms (GCM) 10K type strain sequencing project: providing services to taxonomists for standard genome sequencing and annotation.</title>
        <authorList>
            <consortium name="The Broad Institute Genomics Platform"/>
            <consortium name="The Broad Institute Genome Sequencing Center for Infectious Disease"/>
            <person name="Wu L."/>
            <person name="Ma J."/>
        </authorList>
    </citation>
    <scope>NUCLEOTIDE SEQUENCE [LARGE SCALE GENOMIC DNA]</scope>
    <source>
        <strain evidence="7">DT28</strain>
    </source>
</reference>
<dbReference type="RefSeq" id="WP_377334564.1">
    <property type="nucleotide sequence ID" value="NZ_JBHSGB010000010.1"/>
</dbReference>
<dbReference type="Pfam" id="PF01965">
    <property type="entry name" value="DJ-1_PfpI"/>
    <property type="match status" value="1"/>
</dbReference>
<comment type="caution">
    <text evidence="6">The sequence shown here is derived from an EMBL/GenBank/DDBJ whole genome shotgun (WGS) entry which is preliminary data.</text>
</comment>
<evidence type="ECO:0000259" key="5">
    <source>
        <dbReference type="Pfam" id="PF01965"/>
    </source>
</evidence>
<proteinExistence type="inferred from homology"/>
<dbReference type="PANTHER" id="PTHR48094">
    <property type="entry name" value="PROTEIN/NUCLEIC ACID DEGLYCASE DJ-1-RELATED"/>
    <property type="match status" value="1"/>
</dbReference>
<dbReference type="InterPro" id="IPR029062">
    <property type="entry name" value="Class_I_gatase-like"/>
</dbReference>
<sequence length="253" mass="26830">MKIVITAAATALLGLSSVAAQAADKVLIVVTSHSQMGNTAEQTGYWLSEVTHPYKVLTDAGFSVDIASLAGGKAPADPRSLDSKDSVNQWFAENAVHQQKLEQSLKLSALKPEEYDAVIFAGGHGTMWDFPSDQVLQQFAAALYERQGVVAAVCHGPAALLNIRLSSGDLLIKGKKLTGFSNEEEQAVKLDQVVPFSLQDELTSRGGLYSAAGLWQSNVVVDQRLVTGQNPQSAEAVGHEVSKLLKAAALSSN</sequence>
<dbReference type="Gene3D" id="3.40.50.880">
    <property type="match status" value="1"/>
</dbReference>
<name>A0ABV9JNX5_9GAMM</name>
<evidence type="ECO:0000256" key="4">
    <source>
        <dbReference type="SAM" id="SignalP"/>
    </source>
</evidence>
<dbReference type="InterPro" id="IPR050325">
    <property type="entry name" value="Prot/Nucl_acid_deglycase"/>
</dbReference>
<accession>A0ABV9JNX5</accession>
<feature type="domain" description="DJ-1/PfpI" evidence="5">
    <location>
        <begin position="48"/>
        <end position="242"/>
    </location>
</feature>
<gene>
    <name evidence="6" type="ORF">ACFO3I_13200</name>
</gene>
<evidence type="ECO:0000313" key="7">
    <source>
        <dbReference type="Proteomes" id="UP001595962"/>
    </source>
</evidence>
<dbReference type="InterPro" id="IPR002818">
    <property type="entry name" value="DJ-1/PfpI"/>
</dbReference>
<evidence type="ECO:0000313" key="6">
    <source>
        <dbReference type="EMBL" id="MFC4655967.1"/>
    </source>
</evidence>
<dbReference type="CDD" id="cd03141">
    <property type="entry name" value="GATase1_Hsp31_like"/>
    <property type="match status" value="1"/>
</dbReference>
<keyword evidence="6" id="KW-0315">Glutamine amidotransferase</keyword>
<keyword evidence="7" id="KW-1185">Reference proteome</keyword>
<dbReference type="Proteomes" id="UP001595962">
    <property type="component" value="Unassembled WGS sequence"/>
</dbReference>
<dbReference type="EMBL" id="JBHSGB010000010">
    <property type="protein sequence ID" value="MFC4655967.1"/>
    <property type="molecule type" value="Genomic_DNA"/>
</dbReference>
<keyword evidence="1" id="KW-0346">Stress response</keyword>
<comment type="similarity">
    <text evidence="3">Belongs to the peptidase C56 family. HSP31-like subfamily.</text>
</comment>
<feature type="signal peptide" evidence="4">
    <location>
        <begin position="1"/>
        <end position="22"/>
    </location>
</feature>
<keyword evidence="2" id="KW-0456">Lyase</keyword>
<feature type="chain" id="PRO_5045417146" evidence="4">
    <location>
        <begin position="23"/>
        <end position="253"/>
    </location>
</feature>
<evidence type="ECO:0000256" key="2">
    <source>
        <dbReference type="ARBA" id="ARBA00023239"/>
    </source>
</evidence>